<dbReference type="EMBL" id="LT629785">
    <property type="protein sequence ID" value="SDU21645.1"/>
    <property type="molecule type" value="Genomic_DNA"/>
</dbReference>
<reference evidence="2" key="1">
    <citation type="submission" date="2016-10" db="EMBL/GenBank/DDBJ databases">
        <authorList>
            <person name="Varghese N."/>
            <person name="Submissions S."/>
        </authorList>
    </citation>
    <scope>NUCLEOTIDE SEQUENCE [LARGE SCALE GENOMIC DNA]</scope>
    <source>
        <strain evidence="2">DSM 17875</strain>
    </source>
</reference>
<evidence type="ECO:0000313" key="1">
    <source>
        <dbReference type="EMBL" id="SDU21645.1"/>
    </source>
</evidence>
<evidence type="ECO:0000313" key="2">
    <source>
        <dbReference type="Proteomes" id="UP000243232"/>
    </source>
</evidence>
<proteinExistence type="predicted"/>
<gene>
    <name evidence="1" type="ORF">SAMN05216296_2455</name>
</gene>
<organism evidence="1 2">
    <name type="scientific">Pseudomonas pohangensis</name>
    <dbReference type="NCBI Taxonomy" id="364197"/>
    <lineage>
        <taxon>Bacteria</taxon>
        <taxon>Pseudomonadati</taxon>
        <taxon>Pseudomonadota</taxon>
        <taxon>Gammaproteobacteria</taxon>
        <taxon>Pseudomonadales</taxon>
        <taxon>Pseudomonadaceae</taxon>
        <taxon>Pseudomonas</taxon>
    </lineage>
</organism>
<name>A0A1H2GQ61_9PSED</name>
<keyword evidence="2" id="KW-1185">Reference proteome</keyword>
<dbReference type="AlphaFoldDB" id="A0A1H2GQ61"/>
<accession>A0A1H2GQ61</accession>
<dbReference type="OrthoDB" id="1262150at2"/>
<dbReference type="Proteomes" id="UP000243232">
    <property type="component" value="Chromosome I"/>
</dbReference>
<sequence length="80" mass="9206">MRKLWEISQEIQLVWGSNISKFARPYIDAMSELDSITDQYNEQDARSVVSDFLTNAGGWRGDRAREIKSELKQILKGSDL</sequence>
<protein>
    <submittedName>
        <fullName evidence="1">Uncharacterized protein</fullName>
    </submittedName>
</protein>
<dbReference type="RefSeq" id="WP_090195655.1">
    <property type="nucleotide sequence ID" value="NZ_LT629785.1"/>
</dbReference>